<dbReference type="Proteomes" id="UP001629235">
    <property type="component" value="Unassembled WGS sequence"/>
</dbReference>
<keyword evidence="2" id="KW-1185">Reference proteome</keyword>
<gene>
    <name evidence="1" type="ORF">PQR01_10240</name>
</gene>
<evidence type="ECO:0000313" key="2">
    <source>
        <dbReference type="Proteomes" id="UP001629235"/>
    </source>
</evidence>
<accession>A0ACC7NA08</accession>
<evidence type="ECO:0000313" key="1">
    <source>
        <dbReference type="EMBL" id="MFM0103840.1"/>
    </source>
</evidence>
<proteinExistence type="predicted"/>
<comment type="caution">
    <text evidence="1">The sequence shown here is derived from an EMBL/GenBank/DDBJ whole genome shotgun (WGS) entry which is preliminary data.</text>
</comment>
<name>A0ACC7NA08_9BURK</name>
<protein>
    <submittedName>
        <fullName evidence="1">AI-2E family transporter</fullName>
    </submittedName>
</protein>
<sequence>MARTRCRCANWHRNEILIVLLSLTAIQFVIGNILDPYLMGNSLNLSPFAILASMAIWSAIWGVSGAFLAVPITVIVIIIFSEFEMTRPVAVLLSKNGRLNYGENSPVA</sequence>
<organism evidence="1 2">
    <name type="scientific">Paraburkholderia rhynchosiae</name>
    <dbReference type="NCBI Taxonomy" id="487049"/>
    <lineage>
        <taxon>Bacteria</taxon>
        <taxon>Pseudomonadati</taxon>
        <taxon>Pseudomonadota</taxon>
        <taxon>Betaproteobacteria</taxon>
        <taxon>Burkholderiales</taxon>
        <taxon>Burkholderiaceae</taxon>
        <taxon>Paraburkholderia</taxon>
    </lineage>
</organism>
<reference evidence="1 2" key="1">
    <citation type="journal article" date="2024" name="Chem. Sci.">
        <title>Discovery of megapolipeptins by genome mining of a Burkholderiales bacteria collection.</title>
        <authorList>
            <person name="Paulo B.S."/>
            <person name="Recchia M.J.J."/>
            <person name="Lee S."/>
            <person name="Fergusson C.H."/>
            <person name="Romanowski S.B."/>
            <person name="Hernandez A."/>
            <person name="Krull N."/>
            <person name="Liu D.Y."/>
            <person name="Cavanagh H."/>
            <person name="Bos A."/>
            <person name="Gray C.A."/>
            <person name="Murphy B.T."/>
            <person name="Linington R.G."/>
            <person name="Eustaquio A.S."/>
        </authorList>
    </citation>
    <scope>NUCLEOTIDE SEQUENCE [LARGE SCALE GENOMIC DNA]</scope>
    <source>
        <strain evidence="1 2">RL18-126-BIB-B</strain>
    </source>
</reference>
<dbReference type="EMBL" id="JAQQDW010000015">
    <property type="protein sequence ID" value="MFM0103840.1"/>
    <property type="molecule type" value="Genomic_DNA"/>
</dbReference>